<dbReference type="Gene3D" id="2.60.40.10">
    <property type="entry name" value="Immunoglobulins"/>
    <property type="match status" value="1"/>
</dbReference>
<dbReference type="Gene3D" id="3.80.10.10">
    <property type="entry name" value="Ribonuclease Inhibitor"/>
    <property type="match status" value="1"/>
</dbReference>
<evidence type="ECO:0000259" key="12">
    <source>
        <dbReference type="PROSITE" id="PS50853"/>
    </source>
</evidence>
<evidence type="ECO:0000256" key="11">
    <source>
        <dbReference type="SAM" id="Phobius"/>
    </source>
</evidence>
<keyword evidence="3" id="KW-1003">Cell membrane</keyword>
<feature type="transmembrane region" description="Helical" evidence="11">
    <location>
        <begin position="754"/>
        <end position="779"/>
    </location>
</feature>
<organism evidence="13 14">
    <name type="scientific">Gambusia affinis</name>
    <name type="common">Western mosquitofish</name>
    <name type="synonym">Heterandria affinis</name>
    <dbReference type="NCBI Taxonomy" id="33528"/>
    <lineage>
        <taxon>Eukaryota</taxon>
        <taxon>Metazoa</taxon>
        <taxon>Chordata</taxon>
        <taxon>Craniata</taxon>
        <taxon>Vertebrata</taxon>
        <taxon>Euteleostomi</taxon>
        <taxon>Actinopterygii</taxon>
        <taxon>Neopterygii</taxon>
        <taxon>Teleostei</taxon>
        <taxon>Neoteleostei</taxon>
        <taxon>Acanthomorphata</taxon>
        <taxon>Ovalentaria</taxon>
        <taxon>Atherinomorphae</taxon>
        <taxon>Cyprinodontiformes</taxon>
        <taxon>Poeciliidae</taxon>
        <taxon>Poeciliinae</taxon>
        <taxon>Gambusia</taxon>
    </lineage>
</organism>
<keyword evidence="5 11" id="KW-0812">Transmembrane</keyword>
<evidence type="ECO:0000313" key="13">
    <source>
        <dbReference type="EMBL" id="PWA23029.1"/>
    </source>
</evidence>
<dbReference type="AlphaFoldDB" id="A0A315VI86"/>
<comment type="caution">
    <text evidence="13">The sequence shown here is derived from an EMBL/GenBank/DDBJ whole genome shotgun (WGS) entry which is preliminary data.</text>
</comment>
<dbReference type="STRING" id="33528.ENSGAFP00000019979"/>
<keyword evidence="8 11" id="KW-1133">Transmembrane helix</keyword>
<dbReference type="InterPro" id="IPR003961">
    <property type="entry name" value="FN3_dom"/>
</dbReference>
<keyword evidence="4" id="KW-0433">Leucine-rich repeat</keyword>
<evidence type="ECO:0000256" key="6">
    <source>
        <dbReference type="ARBA" id="ARBA00022729"/>
    </source>
</evidence>
<keyword evidence="10" id="KW-1015">Disulfide bond</keyword>
<evidence type="ECO:0000256" key="4">
    <source>
        <dbReference type="ARBA" id="ARBA00022614"/>
    </source>
</evidence>
<protein>
    <recommendedName>
        <fullName evidence="12">Fibronectin type-III domain-containing protein</fullName>
    </recommendedName>
</protein>
<evidence type="ECO:0000256" key="1">
    <source>
        <dbReference type="ARBA" id="ARBA00004167"/>
    </source>
</evidence>
<dbReference type="FunFam" id="3.80.10.10:FF:000012">
    <property type="entry name" value="Leucine rich repeat containing 4"/>
    <property type="match status" value="1"/>
</dbReference>
<dbReference type="Pfam" id="PF13855">
    <property type="entry name" value="LRR_8"/>
    <property type="match status" value="3"/>
</dbReference>
<feature type="domain" description="Fibronectin type-III" evidence="12">
    <location>
        <begin position="632"/>
        <end position="724"/>
    </location>
</feature>
<dbReference type="InterPro" id="IPR001611">
    <property type="entry name" value="Leu-rich_rpt"/>
</dbReference>
<dbReference type="SMART" id="SM00364">
    <property type="entry name" value="LRR_BAC"/>
    <property type="match status" value="5"/>
</dbReference>
<keyword evidence="7" id="KW-0677">Repeat</keyword>
<dbReference type="SUPFAM" id="SSF49265">
    <property type="entry name" value="Fibronectin type III"/>
    <property type="match status" value="1"/>
</dbReference>
<name>A0A315VI86_GAMAF</name>
<accession>A0A315VI86</accession>
<feature type="transmembrane region" description="Helical" evidence="11">
    <location>
        <begin position="201"/>
        <end position="226"/>
    </location>
</feature>
<dbReference type="InterPro" id="IPR032675">
    <property type="entry name" value="LRR_dom_sf"/>
</dbReference>
<evidence type="ECO:0000256" key="3">
    <source>
        <dbReference type="ARBA" id="ARBA00022475"/>
    </source>
</evidence>
<dbReference type="PROSITE" id="PS50853">
    <property type="entry name" value="FN3"/>
    <property type="match status" value="1"/>
</dbReference>
<feature type="transmembrane region" description="Helical" evidence="11">
    <location>
        <begin position="95"/>
        <end position="119"/>
    </location>
</feature>
<dbReference type="PANTHER" id="PTHR45712:SF15">
    <property type="entry name" value="LEUCINE-RICH REPEAT TRANSMEMBRANE PROTEIN FLRT1"/>
    <property type="match status" value="1"/>
</dbReference>
<dbReference type="InterPro" id="IPR036116">
    <property type="entry name" value="FN3_sf"/>
</dbReference>
<dbReference type="InterPro" id="IPR003591">
    <property type="entry name" value="Leu-rich_rpt_typical-subtyp"/>
</dbReference>
<keyword evidence="9 11" id="KW-0472">Membrane</keyword>
<dbReference type="GO" id="GO:0005886">
    <property type="term" value="C:plasma membrane"/>
    <property type="evidence" value="ECO:0007669"/>
    <property type="project" value="UniProtKB-SubCell"/>
</dbReference>
<keyword evidence="6" id="KW-0732">Signal</keyword>
<evidence type="ECO:0000256" key="2">
    <source>
        <dbReference type="ARBA" id="ARBA00004236"/>
    </source>
</evidence>
<proteinExistence type="predicted"/>
<gene>
    <name evidence="13" type="ORF">CCH79_00002144</name>
</gene>
<dbReference type="SMART" id="SM00082">
    <property type="entry name" value="LRRCT"/>
    <property type="match status" value="1"/>
</dbReference>
<evidence type="ECO:0000256" key="7">
    <source>
        <dbReference type="ARBA" id="ARBA00022737"/>
    </source>
</evidence>
<dbReference type="CDD" id="cd00063">
    <property type="entry name" value="FN3"/>
    <property type="match status" value="1"/>
</dbReference>
<dbReference type="SUPFAM" id="SSF52058">
    <property type="entry name" value="L domain-like"/>
    <property type="match status" value="1"/>
</dbReference>
<dbReference type="PANTHER" id="PTHR45712">
    <property type="entry name" value="AGAP008170-PA"/>
    <property type="match status" value="1"/>
</dbReference>
<evidence type="ECO:0000313" key="14">
    <source>
        <dbReference type="Proteomes" id="UP000250572"/>
    </source>
</evidence>
<reference evidence="13 14" key="1">
    <citation type="journal article" date="2018" name="G3 (Bethesda)">
        <title>A High-Quality Reference Genome for the Invasive Mosquitofish Gambusia affinis Using a Chicago Library.</title>
        <authorList>
            <person name="Hoffberg S.L."/>
            <person name="Troendle N.J."/>
            <person name="Glenn T.C."/>
            <person name="Mahmud O."/>
            <person name="Louha S."/>
            <person name="Chalopin D."/>
            <person name="Bennetzen J.L."/>
            <person name="Mauricio R."/>
        </authorList>
    </citation>
    <scope>NUCLEOTIDE SEQUENCE [LARGE SCALE GENOMIC DNA]</scope>
    <source>
        <strain evidence="13">NE01/NJP1002.9</strain>
        <tissue evidence="13">Muscle</tissue>
    </source>
</reference>
<dbReference type="Proteomes" id="UP000250572">
    <property type="component" value="Unassembled WGS sequence"/>
</dbReference>
<evidence type="ECO:0000256" key="5">
    <source>
        <dbReference type="ARBA" id="ARBA00022692"/>
    </source>
</evidence>
<dbReference type="EMBL" id="NHOQ01001678">
    <property type="protein sequence ID" value="PWA23029.1"/>
    <property type="molecule type" value="Genomic_DNA"/>
</dbReference>
<dbReference type="SMART" id="SM00369">
    <property type="entry name" value="LRR_TYP"/>
    <property type="match status" value="8"/>
</dbReference>
<evidence type="ECO:0000256" key="9">
    <source>
        <dbReference type="ARBA" id="ARBA00023136"/>
    </source>
</evidence>
<comment type="subcellular location">
    <subcellularLocation>
        <location evidence="2">Cell membrane</location>
    </subcellularLocation>
    <subcellularLocation>
        <location evidence="1">Membrane</location>
        <topology evidence="1">Single-pass membrane protein</topology>
    </subcellularLocation>
</comment>
<dbReference type="InterPro" id="IPR000483">
    <property type="entry name" value="Cys-rich_flank_reg_C"/>
</dbReference>
<dbReference type="GO" id="GO:0005615">
    <property type="term" value="C:extracellular space"/>
    <property type="evidence" value="ECO:0007669"/>
    <property type="project" value="TreeGrafter"/>
</dbReference>
<evidence type="ECO:0000256" key="8">
    <source>
        <dbReference type="ARBA" id="ARBA00022989"/>
    </source>
</evidence>
<keyword evidence="14" id="KW-1185">Reference proteome</keyword>
<evidence type="ECO:0000256" key="10">
    <source>
        <dbReference type="ARBA" id="ARBA00023157"/>
    </source>
</evidence>
<dbReference type="InterPro" id="IPR013783">
    <property type="entry name" value="Ig-like_fold"/>
</dbReference>
<sequence length="887" mass="97687">MKTSPLQHMKEIELISIFTLKEGPRCVTGPPTASHLYRISSGWRKRDRERFGPSFGHSAGAYCRKQDATLMLMLKGFSCNPSILKRERSFRVTPGLFSAALINVLLVKVFTFDLLIYWIGCSRVYSARPEATGCLAHTLPHIPTVLPATDHAPHVGSTLKSTDSTLLRRGDWTGVEGGGRRIPAQCSLLGSNTILGEGQKVFMFLIMAAVCIAKLGARLFVLFLCLTIHGGMLQFAAASIQGYFGDIDMTCPSVCRCDEDFIYCNDRGLSSIPSLPPSASVLYLQNNHINNPGLPTSLERHLSVRVVYLYDNELDEFPMHLPPSVRELHLQDNNIRTIPRTTLARMPLLEKLHLDDNSISTVSIEDQAFADNPRLRLLFLSRNHLSSIPSGLPASLEELRLDDNRISTIPTHAFRGLNSLRCLVLDGNLLANQRIADDTFSRLSNLTELSLVRNSLQTPPVNLPSAHLQRLSLQDNALTHIPRGSLDGMHRLQRLDLSGNNLTTLPRGLFKDLDSLGQLLVRGNPWHCGCNLRWLYDWLRARGNTITVRGLTCHGPDRVRDLALIDLGSEMEECEVVRLTGTKDKGAVGGVESSTTNAPPQGSLFTLRSKRPGFGFPDSGLDYTLSSSGVGKSLALNVKPLSHNSIRVTWSAAQPSSSFRLSWLRQGTGNAMESITETLVRGDRQEYLLTSLQPRSSYIICMVPLAVSSESKATVSGDADSDEALVCAKAETSDLSTSEEEEDEDSHHITSLPLAGIIGGATATVSLALIFCVFCWYGHRTGHLCSRDHYTRSSSRKSKTYDDYIESGTKKDNTILEIRGPGFQMTPMPACPPMQPKPLREDYIIHTIFPSNGTGLYKGSNHISNAGHGTNRGYREGGIPDIDYCYT</sequence>
<dbReference type="PROSITE" id="PS51450">
    <property type="entry name" value="LRR"/>
    <property type="match status" value="2"/>
</dbReference>
<dbReference type="InterPro" id="IPR050333">
    <property type="entry name" value="SLRP"/>
</dbReference>